<dbReference type="GO" id="GO:0003700">
    <property type="term" value="F:DNA-binding transcription factor activity"/>
    <property type="evidence" value="ECO:0007669"/>
    <property type="project" value="InterPro"/>
</dbReference>
<accession>A0A229USN8</accession>
<dbReference type="InterPro" id="IPR018062">
    <property type="entry name" value="HTH_AraC-typ_CS"/>
</dbReference>
<dbReference type="Pfam" id="PF12833">
    <property type="entry name" value="HTH_18"/>
    <property type="match status" value="1"/>
</dbReference>
<dbReference type="OrthoDB" id="183331at2"/>
<evidence type="ECO:0000313" key="6">
    <source>
        <dbReference type="Proteomes" id="UP000215509"/>
    </source>
</evidence>
<dbReference type="InterPro" id="IPR009057">
    <property type="entry name" value="Homeodomain-like_sf"/>
</dbReference>
<organism evidence="5 6">
    <name type="scientific">Paenibacillus rigui</name>
    <dbReference type="NCBI Taxonomy" id="554312"/>
    <lineage>
        <taxon>Bacteria</taxon>
        <taxon>Bacillati</taxon>
        <taxon>Bacillota</taxon>
        <taxon>Bacilli</taxon>
        <taxon>Bacillales</taxon>
        <taxon>Paenibacillaceae</taxon>
        <taxon>Paenibacillus</taxon>
    </lineage>
</organism>
<dbReference type="PANTHER" id="PTHR46796:SF6">
    <property type="entry name" value="ARAC SUBFAMILY"/>
    <property type="match status" value="1"/>
</dbReference>
<feature type="domain" description="HTH araC/xylS-type" evidence="4">
    <location>
        <begin position="184"/>
        <end position="281"/>
    </location>
</feature>
<dbReference type="InterPro" id="IPR018060">
    <property type="entry name" value="HTH_AraC"/>
</dbReference>
<proteinExistence type="predicted"/>
<evidence type="ECO:0000256" key="2">
    <source>
        <dbReference type="ARBA" id="ARBA00023125"/>
    </source>
</evidence>
<dbReference type="InterPro" id="IPR050204">
    <property type="entry name" value="AraC_XylS_family_regulators"/>
</dbReference>
<dbReference type="SMART" id="SM00342">
    <property type="entry name" value="HTH_ARAC"/>
    <property type="match status" value="1"/>
</dbReference>
<protein>
    <submittedName>
        <fullName evidence="5">AraC family transcriptional regulator</fullName>
    </submittedName>
</protein>
<dbReference type="PROSITE" id="PS00041">
    <property type="entry name" value="HTH_ARAC_FAMILY_1"/>
    <property type="match status" value="1"/>
</dbReference>
<comment type="caution">
    <text evidence="5">The sequence shown here is derived from an EMBL/GenBank/DDBJ whole genome shotgun (WGS) entry which is preliminary data.</text>
</comment>
<evidence type="ECO:0000259" key="4">
    <source>
        <dbReference type="PROSITE" id="PS01124"/>
    </source>
</evidence>
<dbReference type="AlphaFoldDB" id="A0A229USN8"/>
<dbReference type="Proteomes" id="UP000215509">
    <property type="component" value="Unassembled WGS sequence"/>
</dbReference>
<sequence length="283" mass="31654">MPNVPIMTGGAFEKGELKISGWEDVSPQEAFEPALSEHLLVIHLTPKPVRVFERADGYSGDGVAQRGHINLFSAGDMSFCRWEEHISFIRLDLPPSLTDQVAAEMELPQGGSIDFGRHIRLQDERVVHLAQWLLAERNNGEPGGKLYADSLIRMLSVHLLQRYGAVVTGLQLPAQQQLVRKQLNGALEYIHAHLFEDISLNDLAAAAYVSSSHLVRLFKEATGLPPHQYVIHERIQRARQLLLGGSTVKEAAAALGFSDQSHLHRHFKRIIGMTPREFVRQSR</sequence>
<keyword evidence="6" id="KW-1185">Reference proteome</keyword>
<dbReference type="PANTHER" id="PTHR46796">
    <property type="entry name" value="HTH-TYPE TRANSCRIPTIONAL ACTIVATOR RHAS-RELATED"/>
    <property type="match status" value="1"/>
</dbReference>
<name>A0A229USN8_9BACL</name>
<reference evidence="5 6" key="1">
    <citation type="submission" date="2017-07" db="EMBL/GenBank/DDBJ databases">
        <title>Genome sequencing and assembly of Paenibacillus rigui.</title>
        <authorList>
            <person name="Mayilraj S."/>
        </authorList>
    </citation>
    <scope>NUCLEOTIDE SEQUENCE [LARGE SCALE GENOMIC DNA]</scope>
    <source>
        <strain evidence="5 6">JCM 16352</strain>
    </source>
</reference>
<gene>
    <name evidence="5" type="ORF">CF651_11060</name>
</gene>
<dbReference type="EMBL" id="NMQW01000016">
    <property type="protein sequence ID" value="OXM86271.1"/>
    <property type="molecule type" value="Genomic_DNA"/>
</dbReference>
<evidence type="ECO:0000313" key="5">
    <source>
        <dbReference type="EMBL" id="OXM86271.1"/>
    </source>
</evidence>
<dbReference type="GO" id="GO:0043565">
    <property type="term" value="F:sequence-specific DNA binding"/>
    <property type="evidence" value="ECO:0007669"/>
    <property type="project" value="InterPro"/>
</dbReference>
<evidence type="ECO:0000256" key="1">
    <source>
        <dbReference type="ARBA" id="ARBA00023015"/>
    </source>
</evidence>
<keyword evidence="3" id="KW-0804">Transcription</keyword>
<dbReference type="RefSeq" id="WP_094014919.1">
    <property type="nucleotide sequence ID" value="NZ_NMQW01000016.1"/>
</dbReference>
<keyword evidence="2" id="KW-0238">DNA-binding</keyword>
<evidence type="ECO:0000256" key="3">
    <source>
        <dbReference type="ARBA" id="ARBA00023163"/>
    </source>
</evidence>
<dbReference type="PROSITE" id="PS01124">
    <property type="entry name" value="HTH_ARAC_FAMILY_2"/>
    <property type="match status" value="1"/>
</dbReference>
<dbReference type="SUPFAM" id="SSF46689">
    <property type="entry name" value="Homeodomain-like"/>
    <property type="match status" value="2"/>
</dbReference>
<dbReference type="Gene3D" id="1.10.10.60">
    <property type="entry name" value="Homeodomain-like"/>
    <property type="match status" value="2"/>
</dbReference>
<keyword evidence="1" id="KW-0805">Transcription regulation</keyword>